<keyword evidence="2 6" id="KW-0479">Metal-binding</keyword>
<evidence type="ECO:0000256" key="1">
    <source>
        <dbReference type="ARBA" id="ARBA00007983"/>
    </source>
</evidence>
<feature type="domain" description="Copper amine oxidase catalytic" evidence="7">
    <location>
        <begin position="93"/>
        <end position="155"/>
    </location>
</feature>
<evidence type="ECO:0000259" key="7">
    <source>
        <dbReference type="Pfam" id="PF01179"/>
    </source>
</evidence>
<keyword evidence="9" id="KW-1185">Reference proteome</keyword>
<evidence type="ECO:0000256" key="4">
    <source>
        <dbReference type="ARBA" id="ARBA00023002"/>
    </source>
</evidence>
<comment type="caution">
    <text evidence="8">The sequence shown here is derived from an EMBL/GenBank/DDBJ whole genome shotgun (WGS) entry which is preliminary data.</text>
</comment>
<dbReference type="InterPro" id="IPR016182">
    <property type="entry name" value="Cu_amine_oxidase_N-reg"/>
</dbReference>
<dbReference type="GO" id="GO:0005886">
    <property type="term" value="C:plasma membrane"/>
    <property type="evidence" value="ECO:0007669"/>
    <property type="project" value="TreeGrafter"/>
</dbReference>
<sequence>MWIWALRPAPFPLLHPTDFGIQFNLTGSDSNQWSINRVWYHGQVFDSLQDLARRYADGTIEKSNMTSPVYTEDLFSTLHRRGDYSPPNAQRPPTIVEPDGKRYSIKDKKVTYLDWTFHYRHSSFFGPQLFDIRFKGERIVYELMVSEIASFYSGDVPLT</sequence>
<dbReference type="GO" id="GO:0048038">
    <property type="term" value="F:quinone binding"/>
    <property type="evidence" value="ECO:0007669"/>
    <property type="project" value="InterPro"/>
</dbReference>
<dbReference type="Gene3D" id="2.70.98.20">
    <property type="entry name" value="Copper amine oxidase, catalytic domain"/>
    <property type="match status" value="1"/>
</dbReference>
<reference evidence="8 9" key="1">
    <citation type="submission" date="2019-01" db="EMBL/GenBank/DDBJ databases">
        <title>A draft genome assembly of the solar-powered sea slug Elysia chlorotica.</title>
        <authorList>
            <person name="Cai H."/>
            <person name="Li Q."/>
            <person name="Fang X."/>
            <person name="Li J."/>
            <person name="Curtis N.E."/>
            <person name="Altenburger A."/>
            <person name="Shibata T."/>
            <person name="Feng M."/>
            <person name="Maeda T."/>
            <person name="Schwartz J.A."/>
            <person name="Shigenobu S."/>
            <person name="Lundholm N."/>
            <person name="Nishiyama T."/>
            <person name="Yang H."/>
            <person name="Hasebe M."/>
            <person name="Li S."/>
            <person name="Pierce S.K."/>
            <person name="Wang J."/>
        </authorList>
    </citation>
    <scope>NUCLEOTIDE SEQUENCE [LARGE SCALE GENOMIC DNA]</scope>
    <source>
        <strain evidence="8">EC2010</strain>
        <tissue evidence="8">Whole organism of an adult</tissue>
    </source>
</reference>
<keyword evidence="5 6" id="KW-0186">Copper</keyword>
<keyword evidence="4 6" id="KW-0560">Oxidoreductase</keyword>
<dbReference type="Gene3D" id="3.10.450.40">
    <property type="match status" value="1"/>
</dbReference>
<name>A0A3S1HD46_ELYCH</name>
<dbReference type="STRING" id="188477.A0A3S1HD46"/>
<organism evidence="8 9">
    <name type="scientific">Elysia chlorotica</name>
    <name type="common">Eastern emerald elysia</name>
    <name type="synonym">Sea slug</name>
    <dbReference type="NCBI Taxonomy" id="188477"/>
    <lineage>
        <taxon>Eukaryota</taxon>
        <taxon>Metazoa</taxon>
        <taxon>Spiralia</taxon>
        <taxon>Lophotrochozoa</taxon>
        <taxon>Mollusca</taxon>
        <taxon>Gastropoda</taxon>
        <taxon>Heterobranchia</taxon>
        <taxon>Euthyneura</taxon>
        <taxon>Panpulmonata</taxon>
        <taxon>Sacoglossa</taxon>
        <taxon>Placobranchoidea</taxon>
        <taxon>Plakobranchidae</taxon>
        <taxon>Elysia</taxon>
    </lineage>
</organism>
<dbReference type="GO" id="GO:0009308">
    <property type="term" value="P:amine metabolic process"/>
    <property type="evidence" value="ECO:0007669"/>
    <property type="project" value="UniProtKB-UniRule"/>
</dbReference>
<dbReference type="Pfam" id="PF01179">
    <property type="entry name" value="Cu_amine_oxid"/>
    <property type="match status" value="1"/>
</dbReference>
<evidence type="ECO:0000313" key="8">
    <source>
        <dbReference type="EMBL" id="RUS76965.1"/>
    </source>
</evidence>
<dbReference type="GO" id="GO:0005507">
    <property type="term" value="F:copper ion binding"/>
    <property type="evidence" value="ECO:0007669"/>
    <property type="project" value="InterPro"/>
</dbReference>
<evidence type="ECO:0000256" key="6">
    <source>
        <dbReference type="RuleBase" id="RU000672"/>
    </source>
</evidence>
<dbReference type="AlphaFoldDB" id="A0A3S1HD46"/>
<dbReference type="EC" id="1.4.3.-" evidence="6"/>
<dbReference type="Proteomes" id="UP000271974">
    <property type="component" value="Unassembled WGS sequence"/>
</dbReference>
<evidence type="ECO:0000256" key="5">
    <source>
        <dbReference type="ARBA" id="ARBA00023008"/>
    </source>
</evidence>
<dbReference type="GO" id="GO:0008131">
    <property type="term" value="F:primary methylamine oxidase activity"/>
    <property type="evidence" value="ECO:0007669"/>
    <property type="project" value="InterPro"/>
</dbReference>
<dbReference type="SUPFAM" id="SSF54416">
    <property type="entry name" value="Amine oxidase N-terminal region"/>
    <property type="match status" value="1"/>
</dbReference>
<comment type="PTM">
    <text evidence="6">Topaquinone (TPQ) is generated by copper-dependent autoxidation of a specific tyrosyl residue.</text>
</comment>
<dbReference type="EMBL" id="RQTK01000621">
    <property type="protein sequence ID" value="RUS76965.1"/>
    <property type="molecule type" value="Genomic_DNA"/>
</dbReference>
<dbReference type="SUPFAM" id="SSF49998">
    <property type="entry name" value="Amine oxidase catalytic domain"/>
    <property type="match status" value="1"/>
</dbReference>
<dbReference type="InterPro" id="IPR036460">
    <property type="entry name" value="Cu_amine_oxidase_C_sf"/>
</dbReference>
<comment type="cofactor">
    <cofactor evidence="6">
        <name>Cu cation</name>
        <dbReference type="ChEBI" id="CHEBI:23378"/>
    </cofactor>
    <text evidence="6">Contains 1 topaquinone per subunit.</text>
</comment>
<keyword evidence="3 6" id="KW-0801">TPQ</keyword>
<comment type="similarity">
    <text evidence="1 6">Belongs to the copper/topaquinone oxidase family.</text>
</comment>
<evidence type="ECO:0000313" key="9">
    <source>
        <dbReference type="Proteomes" id="UP000271974"/>
    </source>
</evidence>
<feature type="non-terminal residue" evidence="8">
    <location>
        <position position="159"/>
    </location>
</feature>
<dbReference type="OrthoDB" id="5379943at2759"/>
<proteinExistence type="inferred from homology"/>
<dbReference type="PANTHER" id="PTHR10638:SF20">
    <property type="entry name" value="AMINE OXIDASE"/>
    <property type="match status" value="1"/>
</dbReference>
<dbReference type="PANTHER" id="PTHR10638">
    <property type="entry name" value="COPPER AMINE OXIDASE"/>
    <property type="match status" value="1"/>
</dbReference>
<evidence type="ECO:0000256" key="2">
    <source>
        <dbReference type="ARBA" id="ARBA00022723"/>
    </source>
</evidence>
<dbReference type="InterPro" id="IPR000269">
    <property type="entry name" value="Cu_amine_oxidase"/>
</dbReference>
<accession>A0A3S1HD46</accession>
<gene>
    <name evidence="8" type="ORF">EGW08_015285</name>
</gene>
<evidence type="ECO:0000256" key="3">
    <source>
        <dbReference type="ARBA" id="ARBA00022772"/>
    </source>
</evidence>
<dbReference type="InterPro" id="IPR015798">
    <property type="entry name" value="Cu_amine_oxidase_C"/>
</dbReference>
<protein>
    <recommendedName>
        <fullName evidence="6">Amine oxidase</fullName>
        <ecNumber evidence="6">1.4.3.-</ecNumber>
    </recommendedName>
</protein>